<evidence type="ECO:0000313" key="3">
    <source>
        <dbReference type="EMBL" id="AFH92785.1"/>
    </source>
</evidence>
<reference evidence="4" key="2">
    <citation type="submission" date="2012-04" db="EMBL/GenBank/DDBJ databases">
        <title>Complete genome sequence of Providencia stuartii clinical isolate MRSN 2154.</title>
        <authorList>
            <person name="Clifford R.J."/>
            <person name="Hang J."/>
            <person name="Riley M.C."/>
            <person name="Onmus-Leone F."/>
            <person name="Kuschner R.A."/>
            <person name="Lesho E.P."/>
            <person name="Waterman P.E."/>
        </authorList>
    </citation>
    <scope>NUCLEOTIDE SEQUENCE [LARGE SCALE GENOMIC DNA]</scope>
    <source>
        <strain evidence="4">MRSN 2154</strain>
    </source>
</reference>
<feature type="domain" description="DUF7210" evidence="2">
    <location>
        <begin position="1"/>
        <end position="38"/>
    </location>
</feature>
<dbReference type="AlphaFoldDB" id="A0A140NI30"/>
<reference evidence="3 4" key="1">
    <citation type="journal article" date="2012" name="J. Bacteriol.">
        <title>Complete Genome Sequence of Providencia stuartii Clinical Isolate MRSN 2154.</title>
        <authorList>
            <person name="Clifford R.J."/>
            <person name="Hang J."/>
            <person name="Riley M.C."/>
            <person name="Onmus-Leone F."/>
            <person name="Kuschner R.A."/>
            <person name="Lesho E.P."/>
            <person name="Waterman P.E."/>
        </authorList>
    </citation>
    <scope>NUCLEOTIDE SEQUENCE [LARGE SCALE GENOMIC DNA]</scope>
    <source>
        <strain evidence="3 4">MRSN 2154</strain>
    </source>
</reference>
<proteinExistence type="predicted"/>
<evidence type="ECO:0000259" key="2">
    <source>
        <dbReference type="Pfam" id="PF23843"/>
    </source>
</evidence>
<feature type="compositionally biased region" description="Polar residues" evidence="1">
    <location>
        <begin position="41"/>
        <end position="54"/>
    </location>
</feature>
<gene>
    <name evidence="3" type="ordered locus">S70_04520</name>
</gene>
<name>A0A140NI30_PROSM</name>
<organism evidence="3 4">
    <name type="scientific">Providencia stuartii (strain MRSN 2154)</name>
    <dbReference type="NCBI Taxonomy" id="1157951"/>
    <lineage>
        <taxon>Bacteria</taxon>
        <taxon>Pseudomonadati</taxon>
        <taxon>Pseudomonadota</taxon>
        <taxon>Gammaproteobacteria</taxon>
        <taxon>Enterobacterales</taxon>
        <taxon>Morganellaceae</taxon>
        <taxon>Providencia</taxon>
    </lineage>
</organism>
<dbReference type="OrthoDB" id="7018475at2"/>
<dbReference type="PATRIC" id="fig|1157951.4.peg.899"/>
<dbReference type="InterPro" id="IPR055634">
    <property type="entry name" value="DUF7210"/>
</dbReference>
<evidence type="ECO:0000313" key="4">
    <source>
        <dbReference type="Proteomes" id="UP000005012"/>
    </source>
</evidence>
<dbReference type="Proteomes" id="UP000005012">
    <property type="component" value="Chromosome"/>
</dbReference>
<accession>A0A140NI30</accession>
<dbReference type="EMBL" id="CP003488">
    <property type="protein sequence ID" value="AFH92785.1"/>
    <property type="molecule type" value="Genomic_DNA"/>
</dbReference>
<dbReference type="Pfam" id="PF23843">
    <property type="entry name" value="DUF7210"/>
    <property type="match status" value="1"/>
</dbReference>
<dbReference type="KEGG" id="psi:S70_04520"/>
<dbReference type="HOGENOM" id="CLU_164677_1_0_6"/>
<feature type="region of interest" description="Disordered" evidence="1">
    <location>
        <begin position="37"/>
        <end position="61"/>
    </location>
</feature>
<sequence>MKLKLLRPICFGGGVAVEGDEIETTEQHGRELIQKGYASDSVANHTTGQSSTKQTKAKKEK</sequence>
<evidence type="ECO:0000256" key="1">
    <source>
        <dbReference type="SAM" id="MobiDB-lite"/>
    </source>
</evidence>
<dbReference type="RefSeq" id="WP_014656488.1">
    <property type="nucleotide sequence ID" value="NC_017731.1"/>
</dbReference>
<protein>
    <recommendedName>
        <fullName evidence="2">DUF7210 domain-containing protein</fullName>
    </recommendedName>
</protein>